<organism evidence="2 3">
    <name type="scientific">Chaetomium fimeti</name>
    <dbReference type="NCBI Taxonomy" id="1854472"/>
    <lineage>
        <taxon>Eukaryota</taxon>
        <taxon>Fungi</taxon>
        <taxon>Dikarya</taxon>
        <taxon>Ascomycota</taxon>
        <taxon>Pezizomycotina</taxon>
        <taxon>Sordariomycetes</taxon>
        <taxon>Sordariomycetidae</taxon>
        <taxon>Sordariales</taxon>
        <taxon>Chaetomiaceae</taxon>
        <taxon>Chaetomium</taxon>
    </lineage>
</organism>
<dbReference type="RefSeq" id="XP_062659518.1">
    <property type="nucleotide sequence ID" value="XM_062798598.1"/>
</dbReference>
<accession>A0AAE0HGB7</accession>
<gene>
    <name evidence="2" type="ORF">B0H64DRAFT_161103</name>
</gene>
<name>A0AAE0HGB7_9PEZI</name>
<feature type="compositionally biased region" description="Basic and acidic residues" evidence="1">
    <location>
        <begin position="78"/>
        <end position="89"/>
    </location>
</feature>
<comment type="caution">
    <text evidence="2">The sequence shown here is derived from an EMBL/GenBank/DDBJ whole genome shotgun (WGS) entry which is preliminary data.</text>
</comment>
<evidence type="ECO:0000256" key="1">
    <source>
        <dbReference type="SAM" id="MobiDB-lite"/>
    </source>
</evidence>
<protein>
    <submittedName>
        <fullName evidence="2">Uncharacterized protein</fullName>
    </submittedName>
</protein>
<evidence type="ECO:0000313" key="2">
    <source>
        <dbReference type="EMBL" id="KAK3296004.1"/>
    </source>
</evidence>
<dbReference type="EMBL" id="JAUEPN010000004">
    <property type="protein sequence ID" value="KAK3296004.1"/>
    <property type="molecule type" value="Genomic_DNA"/>
</dbReference>
<dbReference type="GeneID" id="87835546"/>
<sequence>MQQSASSFAKVKIRSIPIWDSEQGSTMRQGGSLTPVSTPPFLSSFTGHWEPQEPKDRGANPTFRVLDLELLSARAQLRKRERERERESEPNLSTQSHHTERTRDFLVLQKPACQRTAGFCWLVTGKAATLLLGLLFGSTWNYATRQRQSRFNLHGRVGARISSQDLTQVCLSSSQAVEDVLEFCQQLFFCPIVIQGLFQTAAN</sequence>
<reference evidence="2" key="1">
    <citation type="journal article" date="2023" name="Mol. Phylogenet. Evol.">
        <title>Genome-scale phylogeny and comparative genomics of the fungal order Sordariales.</title>
        <authorList>
            <person name="Hensen N."/>
            <person name="Bonometti L."/>
            <person name="Westerberg I."/>
            <person name="Brannstrom I.O."/>
            <person name="Guillou S."/>
            <person name="Cros-Aarteil S."/>
            <person name="Calhoun S."/>
            <person name="Haridas S."/>
            <person name="Kuo A."/>
            <person name="Mondo S."/>
            <person name="Pangilinan J."/>
            <person name="Riley R."/>
            <person name="LaButti K."/>
            <person name="Andreopoulos B."/>
            <person name="Lipzen A."/>
            <person name="Chen C."/>
            <person name="Yan M."/>
            <person name="Daum C."/>
            <person name="Ng V."/>
            <person name="Clum A."/>
            <person name="Steindorff A."/>
            <person name="Ohm R.A."/>
            <person name="Martin F."/>
            <person name="Silar P."/>
            <person name="Natvig D.O."/>
            <person name="Lalanne C."/>
            <person name="Gautier V."/>
            <person name="Ament-Velasquez S.L."/>
            <person name="Kruys A."/>
            <person name="Hutchinson M.I."/>
            <person name="Powell A.J."/>
            <person name="Barry K."/>
            <person name="Miller A.N."/>
            <person name="Grigoriev I.V."/>
            <person name="Debuchy R."/>
            <person name="Gladieux P."/>
            <person name="Hiltunen Thoren M."/>
            <person name="Johannesson H."/>
        </authorList>
    </citation>
    <scope>NUCLEOTIDE SEQUENCE</scope>
    <source>
        <strain evidence="2">CBS 168.71</strain>
    </source>
</reference>
<reference evidence="2" key="2">
    <citation type="submission" date="2023-06" db="EMBL/GenBank/DDBJ databases">
        <authorList>
            <consortium name="Lawrence Berkeley National Laboratory"/>
            <person name="Haridas S."/>
            <person name="Hensen N."/>
            <person name="Bonometti L."/>
            <person name="Westerberg I."/>
            <person name="Brannstrom I.O."/>
            <person name="Guillou S."/>
            <person name="Cros-Aarteil S."/>
            <person name="Calhoun S."/>
            <person name="Kuo A."/>
            <person name="Mondo S."/>
            <person name="Pangilinan J."/>
            <person name="Riley R."/>
            <person name="Labutti K."/>
            <person name="Andreopoulos B."/>
            <person name="Lipzen A."/>
            <person name="Chen C."/>
            <person name="Yanf M."/>
            <person name="Daum C."/>
            <person name="Ng V."/>
            <person name="Clum A."/>
            <person name="Steindorff A."/>
            <person name="Ohm R."/>
            <person name="Martin F."/>
            <person name="Silar P."/>
            <person name="Natvig D."/>
            <person name="Lalanne C."/>
            <person name="Gautier V."/>
            <person name="Ament-Velasquez S.L."/>
            <person name="Kruys A."/>
            <person name="Hutchinson M.I."/>
            <person name="Powell A.J."/>
            <person name="Barry K."/>
            <person name="Miller A.N."/>
            <person name="Grigoriev I.V."/>
            <person name="Debuchy R."/>
            <person name="Gladieux P."/>
            <person name="Thoren M.H."/>
            <person name="Johannesson H."/>
        </authorList>
    </citation>
    <scope>NUCLEOTIDE SEQUENCE</scope>
    <source>
        <strain evidence="2">CBS 168.71</strain>
    </source>
</reference>
<feature type="region of interest" description="Disordered" evidence="1">
    <location>
        <begin position="77"/>
        <end position="100"/>
    </location>
</feature>
<dbReference type="Proteomes" id="UP001278766">
    <property type="component" value="Unassembled WGS sequence"/>
</dbReference>
<keyword evidence="3" id="KW-1185">Reference proteome</keyword>
<proteinExistence type="predicted"/>
<evidence type="ECO:0000313" key="3">
    <source>
        <dbReference type="Proteomes" id="UP001278766"/>
    </source>
</evidence>
<dbReference type="AlphaFoldDB" id="A0AAE0HGB7"/>